<evidence type="ECO:0000256" key="12">
    <source>
        <dbReference type="ARBA" id="ARBA00032687"/>
    </source>
</evidence>
<keyword evidence="6" id="KW-0963">Cytoplasm</keyword>
<evidence type="ECO:0000256" key="5">
    <source>
        <dbReference type="ARBA" id="ARBA00019863"/>
    </source>
</evidence>
<dbReference type="InterPro" id="IPR026169">
    <property type="entry name" value="MIEAP"/>
</dbReference>
<evidence type="ECO:0000256" key="4">
    <source>
        <dbReference type="ARBA" id="ARBA00008233"/>
    </source>
</evidence>
<name>A0ABD3X0V2_SINWO</name>
<dbReference type="GO" id="GO:0005741">
    <property type="term" value="C:mitochondrial outer membrane"/>
    <property type="evidence" value="ECO:0007669"/>
    <property type="project" value="UniProtKB-SubCell"/>
</dbReference>
<comment type="caution">
    <text evidence="14">The sequence shown here is derived from an EMBL/GenBank/DDBJ whole genome shotgun (WGS) entry which is preliminary data.</text>
</comment>
<keyword evidence="11" id="KW-0472">Membrane</keyword>
<evidence type="ECO:0000256" key="10">
    <source>
        <dbReference type="ARBA" id="ARBA00023128"/>
    </source>
</evidence>
<organism evidence="14 15">
    <name type="scientific">Sinanodonta woodiana</name>
    <name type="common">Chinese pond mussel</name>
    <name type="synonym">Anodonta woodiana</name>
    <dbReference type="NCBI Taxonomy" id="1069815"/>
    <lineage>
        <taxon>Eukaryota</taxon>
        <taxon>Metazoa</taxon>
        <taxon>Spiralia</taxon>
        <taxon>Lophotrochozoa</taxon>
        <taxon>Mollusca</taxon>
        <taxon>Bivalvia</taxon>
        <taxon>Autobranchia</taxon>
        <taxon>Heteroconchia</taxon>
        <taxon>Palaeoheterodonta</taxon>
        <taxon>Unionida</taxon>
        <taxon>Unionoidea</taxon>
        <taxon>Unionidae</taxon>
        <taxon>Unioninae</taxon>
        <taxon>Sinanodonta</taxon>
    </lineage>
</organism>
<protein>
    <recommendedName>
        <fullName evidence="5">Mitochondria-eating protein</fullName>
    </recommendedName>
    <alternativeName>
        <fullName evidence="12">Spermatogenesis-associated protein 18</fullName>
    </alternativeName>
</protein>
<dbReference type="Proteomes" id="UP001634394">
    <property type="component" value="Unassembled WGS sequence"/>
</dbReference>
<feature type="domain" description="Mitochondria-eating protein C-terminal" evidence="13">
    <location>
        <begin position="25"/>
        <end position="240"/>
    </location>
</feature>
<keyword evidence="8" id="KW-0175">Coiled coil</keyword>
<evidence type="ECO:0000313" key="15">
    <source>
        <dbReference type="Proteomes" id="UP001634394"/>
    </source>
</evidence>
<evidence type="ECO:0000256" key="2">
    <source>
        <dbReference type="ARBA" id="ARBA00004305"/>
    </source>
</evidence>
<evidence type="ECO:0000256" key="8">
    <source>
        <dbReference type="ARBA" id="ARBA00023054"/>
    </source>
</evidence>
<dbReference type="AlphaFoldDB" id="A0ABD3X0V2"/>
<evidence type="ECO:0000256" key="11">
    <source>
        <dbReference type="ARBA" id="ARBA00023136"/>
    </source>
</evidence>
<accession>A0ABD3X0V2</accession>
<keyword evidence="15" id="KW-1185">Reference proteome</keyword>
<feature type="non-terminal residue" evidence="14">
    <location>
        <position position="1"/>
    </location>
</feature>
<evidence type="ECO:0000313" key="14">
    <source>
        <dbReference type="EMBL" id="KAL3879221.1"/>
    </source>
</evidence>
<dbReference type="InterPro" id="IPR031981">
    <property type="entry name" value="MIEAP_C"/>
</dbReference>
<sequence length="249" mass="28456">LSTVTGDRPTHSKVNIADLSNSDKPTKLSEMYSELYDNEWTDAFEELIEKTSLSDQAAIRFLLEILMNAFHRCKEITWDRYESLKSIACTLHFKQEYVPSETNTDSQIDVRTKTTSISSTLSIDQEQMLKNVWRATTCSLKHQSLKLMYAELSTSLCKYETELPKTYKYLTVCTDLCWKMGVQEKPMHLELTAEKQVGQEKQFDTDKFRTYSKTGTSVAYVVWPALFLHEGGAILSKGIAQGCQKVLTN</sequence>
<comment type="subcellular location">
    <subcellularLocation>
        <location evidence="3">Cytoplasm</location>
    </subcellularLocation>
    <subcellularLocation>
        <location evidence="2">Mitochondrion matrix</location>
    </subcellularLocation>
    <subcellularLocation>
        <location evidence="1">Mitochondrion outer membrane</location>
    </subcellularLocation>
</comment>
<proteinExistence type="inferred from homology"/>
<evidence type="ECO:0000256" key="1">
    <source>
        <dbReference type="ARBA" id="ARBA00004294"/>
    </source>
</evidence>
<dbReference type="PANTHER" id="PTHR21771">
    <property type="entry name" value="MITOCHONDRIA-EATING PROTEIN-RELATED"/>
    <property type="match status" value="1"/>
</dbReference>
<evidence type="ECO:0000256" key="9">
    <source>
        <dbReference type="ARBA" id="ARBA00023121"/>
    </source>
</evidence>
<keyword evidence="10" id="KW-0496">Mitochondrion</keyword>
<reference evidence="14 15" key="1">
    <citation type="submission" date="2024-11" db="EMBL/GenBank/DDBJ databases">
        <title>Chromosome-level genome assembly of the freshwater bivalve Anodonta woodiana.</title>
        <authorList>
            <person name="Chen X."/>
        </authorList>
    </citation>
    <scope>NUCLEOTIDE SEQUENCE [LARGE SCALE GENOMIC DNA]</scope>
    <source>
        <strain evidence="14">MN2024</strain>
        <tissue evidence="14">Gills</tissue>
    </source>
</reference>
<comment type="similarity">
    <text evidence="4">Belongs to the MIEAP family.</text>
</comment>
<dbReference type="GO" id="GO:0008289">
    <property type="term" value="F:lipid binding"/>
    <property type="evidence" value="ECO:0007669"/>
    <property type="project" value="UniProtKB-KW"/>
</dbReference>
<gene>
    <name evidence="14" type="ORF">ACJMK2_031527</name>
</gene>
<keyword evidence="7" id="KW-1000">Mitochondrion outer membrane</keyword>
<evidence type="ECO:0000256" key="3">
    <source>
        <dbReference type="ARBA" id="ARBA00004496"/>
    </source>
</evidence>
<dbReference type="Pfam" id="PF16026">
    <property type="entry name" value="MIEAP"/>
    <property type="match status" value="1"/>
</dbReference>
<evidence type="ECO:0000256" key="6">
    <source>
        <dbReference type="ARBA" id="ARBA00022490"/>
    </source>
</evidence>
<dbReference type="EMBL" id="JBJQND010000004">
    <property type="protein sequence ID" value="KAL3879221.1"/>
    <property type="molecule type" value="Genomic_DNA"/>
</dbReference>
<evidence type="ECO:0000256" key="7">
    <source>
        <dbReference type="ARBA" id="ARBA00022787"/>
    </source>
</evidence>
<dbReference type="GO" id="GO:0005759">
    <property type="term" value="C:mitochondrial matrix"/>
    <property type="evidence" value="ECO:0007669"/>
    <property type="project" value="UniProtKB-SubCell"/>
</dbReference>
<keyword evidence="9" id="KW-0446">Lipid-binding</keyword>
<evidence type="ECO:0000259" key="13">
    <source>
        <dbReference type="Pfam" id="PF16026"/>
    </source>
</evidence>